<proteinExistence type="predicted"/>
<keyword evidence="1" id="KW-0472">Membrane</keyword>
<reference evidence="2" key="1">
    <citation type="journal article" date="2020" name="mSystems">
        <title>Genome- and Community-Level Interaction Insights into Carbon Utilization and Element Cycling Functions of Hydrothermarchaeota in Hydrothermal Sediment.</title>
        <authorList>
            <person name="Zhou Z."/>
            <person name="Liu Y."/>
            <person name="Xu W."/>
            <person name="Pan J."/>
            <person name="Luo Z.H."/>
            <person name="Li M."/>
        </authorList>
    </citation>
    <scope>NUCLEOTIDE SEQUENCE [LARGE SCALE GENOMIC DNA]</scope>
    <source>
        <strain evidence="2">SpSt-479</strain>
    </source>
</reference>
<evidence type="ECO:0000313" key="2">
    <source>
        <dbReference type="EMBL" id="HFI90733.1"/>
    </source>
</evidence>
<keyword evidence="1" id="KW-1133">Transmembrane helix</keyword>
<comment type="caution">
    <text evidence="2">The sequence shown here is derived from an EMBL/GenBank/DDBJ whole genome shotgun (WGS) entry which is preliminary data.</text>
</comment>
<dbReference type="RefSeq" id="WP_304147835.1">
    <property type="nucleotide sequence ID" value="NZ_JAOAIE010000121.1"/>
</dbReference>
<evidence type="ECO:0000256" key="1">
    <source>
        <dbReference type="SAM" id="Phobius"/>
    </source>
</evidence>
<accession>A0A7V2ZIN4</accession>
<feature type="transmembrane region" description="Helical" evidence="1">
    <location>
        <begin position="53"/>
        <end position="73"/>
    </location>
</feature>
<sequence length="160" mass="19015">MTEEQLKNKSVFRYNVSFYYQSTIIYFVAFALYLIIRGQFVEGYYTVITKDPIIYFFGIIVIISVIALIYNIYRNRYIEFNNEGIAFGDRFKSKVIRKDQVAEIKISKRGNARFPGLKLVRLKIKNRLRPVIIRLSDYENDDELIKRFSQLKDLINKTNV</sequence>
<protein>
    <recommendedName>
        <fullName evidence="3">DUF304 domain-containing protein</fullName>
    </recommendedName>
</protein>
<gene>
    <name evidence="2" type="ORF">ENS31_04265</name>
</gene>
<organism evidence="2">
    <name type="scientific">Ignavibacterium album</name>
    <dbReference type="NCBI Taxonomy" id="591197"/>
    <lineage>
        <taxon>Bacteria</taxon>
        <taxon>Pseudomonadati</taxon>
        <taxon>Ignavibacteriota</taxon>
        <taxon>Ignavibacteria</taxon>
        <taxon>Ignavibacteriales</taxon>
        <taxon>Ignavibacteriaceae</taxon>
        <taxon>Ignavibacterium</taxon>
    </lineage>
</organism>
<feature type="transmembrane region" description="Helical" evidence="1">
    <location>
        <begin position="12"/>
        <end position="33"/>
    </location>
</feature>
<dbReference type="EMBL" id="DSUJ01000008">
    <property type="protein sequence ID" value="HFI90733.1"/>
    <property type="molecule type" value="Genomic_DNA"/>
</dbReference>
<dbReference type="AlphaFoldDB" id="A0A7V2ZIN4"/>
<name>A0A7V2ZIN4_9BACT</name>
<keyword evidence="1" id="KW-0812">Transmembrane</keyword>
<evidence type="ECO:0008006" key="3">
    <source>
        <dbReference type="Google" id="ProtNLM"/>
    </source>
</evidence>